<comment type="catalytic activity">
    <reaction evidence="7 8">
        <text>tRNA(His) + L-histidine + ATP = L-histidyl-tRNA(His) + AMP + diphosphate + H(+)</text>
        <dbReference type="Rhea" id="RHEA:17313"/>
        <dbReference type="Rhea" id="RHEA-COMP:9665"/>
        <dbReference type="Rhea" id="RHEA-COMP:9689"/>
        <dbReference type="ChEBI" id="CHEBI:15378"/>
        <dbReference type="ChEBI" id="CHEBI:30616"/>
        <dbReference type="ChEBI" id="CHEBI:33019"/>
        <dbReference type="ChEBI" id="CHEBI:57595"/>
        <dbReference type="ChEBI" id="CHEBI:78442"/>
        <dbReference type="ChEBI" id="CHEBI:78527"/>
        <dbReference type="ChEBI" id="CHEBI:456215"/>
        <dbReference type="EC" id="6.1.1.21"/>
    </reaction>
</comment>
<feature type="binding site" evidence="9">
    <location>
        <begin position="259"/>
        <end position="260"/>
    </location>
    <ligand>
        <name>L-histidine</name>
        <dbReference type="ChEBI" id="CHEBI:57595"/>
    </ligand>
</feature>
<evidence type="ECO:0000256" key="9">
    <source>
        <dbReference type="PIRSR" id="PIRSR001549-1"/>
    </source>
</evidence>
<feature type="binding site" evidence="9">
    <location>
        <begin position="81"/>
        <end position="83"/>
    </location>
    <ligand>
        <name>L-histidine</name>
        <dbReference type="ChEBI" id="CHEBI:57595"/>
    </ligand>
</feature>
<dbReference type="InterPro" id="IPR045864">
    <property type="entry name" value="aa-tRNA-synth_II/BPL/LPL"/>
</dbReference>
<dbReference type="InterPro" id="IPR004154">
    <property type="entry name" value="Anticodon-bd"/>
</dbReference>
<dbReference type="Pfam" id="PF13393">
    <property type="entry name" value="tRNA-synt_His"/>
    <property type="match status" value="1"/>
</dbReference>
<dbReference type="Gene3D" id="3.40.50.800">
    <property type="entry name" value="Anticodon-binding domain"/>
    <property type="match status" value="1"/>
</dbReference>
<dbReference type="AlphaFoldDB" id="A0A2H0LQD5"/>
<feature type="binding site" evidence="9">
    <location>
        <position position="112"/>
    </location>
    <ligand>
        <name>L-histidine</name>
        <dbReference type="ChEBI" id="CHEBI:57595"/>
    </ligand>
</feature>
<dbReference type="Gene3D" id="3.30.930.10">
    <property type="entry name" value="Bira Bifunctional Protein, Domain 2"/>
    <property type="match status" value="1"/>
</dbReference>
<evidence type="ECO:0000256" key="5">
    <source>
        <dbReference type="ARBA" id="ARBA00022917"/>
    </source>
</evidence>
<dbReference type="InterPro" id="IPR036621">
    <property type="entry name" value="Anticodon-bd_dom_sf"/>
</dbReference>
<name>A0A2H0LQD5_9BACT</name>
<keyword evidence="6 8" id="KW-0030">Aminoacyl-tRNA synthetase</keyword>
<dbReference type="InterPro" id="IPR004516">
    <property type="entry name" value="HisRS/HisZ"/>
</dbReference>
<evidence type="ECO:0000313" key="12">
    <source>
        <dbReference type="Proteomes" id="UP000230859"/>
    </source>
</evidence>
<comment type="subcellular location">
    <subcellularLocation>
        <location evidence="8">Cytoplasm</location>
    </subcellularLocation>
</comment>
<dbReference type="SUPFAM" id="SSF52954">
    <property type="entry name" value="Class II aaRS ABD-related"/>
    <property type="match status" value="1"/>
</dbReference>
<dbReference type="GO" id="GO:0006427">
    <property type="term" value="P:histidyl-tRNA aminoacylation"/>
    <property type="evidence" value="ECO:0007669"/>
    <property type="project" value="UniProtKB-UniRule"/>
</dbReference>
<evidence type="ECO:0000256" key="8">
    <source>
        <dbReference type="HAMAP-Rule" id="MF_00127"/>
    </source>
</evidence>
<proteinExistence type="inferred from homology"/>
<dbReference type="NCBIfam" id="TIGR00442">
    <property type="entry name" value="hisS"/>
    <property type="match status" value="1"/>
</dbReference>
<dbReference type="InterPro" id="IPR015807">
    <property type="entry name" value="His-tRNA-ligase"/>
</dbReference>
<evidence type="ECO:0000256" key="2">
    <source>
        <dbReference type="ARBA" id="ARBA00011738"/>
    </source>
</evidence>
<dbReference type="PROSITE" id="PS50862">
    <property type="entry name" value="AA_TRNA_LIGASE_II"/>
    <property type="match status" value="1"/>
</dbReference>
<protein>
    <recommendedName>
        <fullName evidence="8">Histidine--tRNA ligase</fullName>
        <ecNumber evidence="8">6.1.1.21</ecNumber>
    </recommendedName>
    <alternativeName>
        <fullName evidence="8">Histidyl-tRNA synthetase</fullName>
        <shortName evidence="8">HisRS</shortName>
    </alternativeName>
</protein>
<dbReference type="CDD" id="cd00773">
    <property type="entry name" value="HisRS-like_core"/>
    <property type="match status" value="1"/>
</dbReference>
<organism evidence="11 12">
    <name type="scientific">Candidatus Abzuiibacterium crystallinum</name>
    <dbReference type="NCBI Taxonomy" id="1974748"/>
    <lineage>
        <taxon>Bacteria</taxon>
        <taxon>Pseudomonadati</taxon>
        <taxon>Candidatus Omnitrophota</taxon>
        <taxon>Candidatus Abzuiibacterium</taxon>
    </lineage>
</organism>
<evidence type="ECO:0000259" key="10">
    <source>
        <dbReference type="PROSITE" id="PS50862"/>
    </source>
</evidence>
<gene>
    <name evidence="8" type="primary">hisS</name>
    <name evidence="11" type="ORF">COV74_07735</name>
</gene>
<accession>A0A2H0LQD5</accession>
<dbReference type="PANTHER" id="PTHR43707:SF1">
    <property type="entry name" value="HISTIDINE--TRNA LIGASE, MITOCHONDRIAL-RELATED"/>
    <property type="match status" value="1"/>
</dbReference>
<dbReference type="GO" id="GO:0004821">
    <property type="term" value="F:histidine-tRNA ligase activity"/>
    <property type="evidence" value="ECO:0007669"/>
    <property type="project" value="UniProtKB-UniRule"/>
</dbReference>
<dbReference type="HAMAP" id="MF_00127">
    <property type="entry name" value="His_tRNA_synth"/>
    <property type="match status" value="1"/>
</dbReference>
<keyword evidence="8" id="KW-0067">ATP-binding</keyword>
<evidence type="ECO:0000256" key="4">
    <source>
        <dbReference type="ARBA" id="ARBA00022741"/>
    </source>
</evidence>
<sequence>MKFQNVKGMKDILPGEVESWQLFERRTRQFLDAYGFQEIRTPVIEATELFQRSIGEASDIVHKEMYTFEDRGGRSLTLRPEMTASVVRSAIEHRLIHENEPLYLYYLGPMYRAERPQAGRKREFFQMGVETINTRSAVNDAELLIMIKSYFDVFGLQKYKIKINNLGTENDRLQYANRLKEYFTKHRDQLDEDSQFRLSKNVLRILDSKNPDLQKLIKAAPAIELSKEARDDFEAIQKLLREAGVAYEIDHRLVRGLDYYTGCVFEVTTAGLGAQDAILAGGRYDGLVASLGGSHVGASGFAMGIERFLMALEAEGISLAQALKTNLVYVAGLVHGESSCGFYRQIAQSLFRTGKQGRFSFGGKNIAKHLKQANKINAALTIIVGENEYQKKEVSIKNMTTGSQVTTPLAKLDEALKSC</sequence>
<evidence type="ECO:0000256" key="6">
    <source>
        <dbReference type="ARBA" id="ARBA00023146"/>
    </source>
</evidence>
<dbReference type="InterPro" id="IPR041715">
    <property type="entry name" value="HisRS-like_core"/>
</dbReference>
<dbReference type="SUPFAM" id="SSF55681">
    <property type="entry name" value="Class II aaRS and biotin synthetases"/>
    <property type="match status" value="1"/>
</dbReference>
<keyword evidence="5 8" id="KW-0648">Protein biosynthesis</keyword>
<dbReference type="GO" id="GO:0005737">
    <property type="term" value="C:cytoplasm"/>
    <property type="evidence" value="ECO:0007669"/>
    <property type="project" value="UniProtKB-SubCell"/>
</dbReference>
<comment type="subunit">
    <text evidence="2 8">Homodimer.</text>
</comment>
<dbReference type="EC" id="6.1.1.21" evidence="8"/>
<dbReference type="GO" id="GO:0005524">
    <property type="term" value="F:ATP binding"/>
    <property type="evidence" value="ECO:0007669"/>
    <property type="project" value="UniProtKB-UniRule"/>
</dbReference>
<dbReference type="Pfam" id="PF03129">
    <property type="entry name" value="HGTP_anticodon"/>
    <property type="match status" value="1"/>
</dbReference>
<feature type="binding site" evidence="9">
    <location>
        <position position="126"/>
    </location>
    <ligand>
        <name>L-histidine</name>
        <dbReference type="ChEBI" id="CHEBI:57595"/>
    </ligand>
</feature>
<keyword evidence="8" id="KW-0963">Cytoplasm</keyword>
<evidence type="ECO:0000256" key="1">
    <source>
        <dbReference type="ARBA" id="ARBA00008226"/>
    </source>
</evidence>
<feature type="binding site" evidence="9">
    <location>
        <position position="255"/>
    </location>
    <ligand>
        <name>L-histidine</name>
        <dbReference type="ChEBI" id="CHEBI:57595"/>
    </ligand>
</feature>
<keyword evidence="4 8" id="KW-0547">Nucleotide-binding</keyword>
<dbReference type="InterPro" id="IPR006195">
    <property type="entry name" value="aa-tRNA-synth_II"/>
</dbReference>
<dbReference type="EMBL" id="PCVY01000063">
    <property type="protein sequence ID" value="PIQ85705.1"/>
    <property type="molecule type" value="Genomic_DNA"/>
</dbReference>
<dbReference type="PIRSF" id="PIRSF001549">
    <property type="entry name" value="His-tRNA_synth"/>
    <property type="match status" value="1"/>
</dbReference>
<comment type="similarity">
    <text evidence="1 8">Belongs to the class-II aminoacyl-tRNA synthetase family.</text>
</comment>
<feature type="domain" description="Aminoacyl-transfer RNA synthetases class-II family profile" evidence="10">
    <location>
        <begin position="28"/>
        <end position="315"/>
    </location>
</feature>
<comment type="caution">
    <text evidence="11">The sequence shown here is derived from an EMBL/GenBank/DDBJ whole genome shotgun (WGS) entry which is preliminary data.</text>
</comment>
<reference evidence="11 12" key="1">
    <citation type="submission" date="2017-09" db="EMBL/GenBank/DDBJ databases">
        <title>Depth-based differentiation of microbial function through sediment-hosted aquifers and enrichment of novel symbionts in the deep terrestrial subsurface.</title>
        <authorList>
            <person name="Probst A.J."/>
            <person name="Ladd B."/>
            <person name="Jarett J.K."/>
            <person name="Geller-Mcgrath D.E."/>
            <person name="Sieber C.M."/>
            <person name="Emerson J.B."/>
            <person name="Anantharaman K."/>
            <person name="Thomas B.C."/>
            <person name="Malmstrom R."/>
            <person name="Stieglmeier M."/>
            <person name="Klingl A."/>
            <person name="Woyke T."/>
            <person name="Ryan C.M."/>
            <person name="Banfield J.F."/>
        </authorList>
    </citation>
    <scope>NUCLEOTIDE SEQUENCE [LARGE SCALE GENOMIC DNA]</scope>
    <source>
        <strain evidence="11">CG11_big_fil_rev_8_21_14_0_20_45_26</strain>
    </source>
</reference>
<dbReference type="PANTHER" id="PTHR43707">
    <property type="entry name" value="HISTIDYL-TRNA SYNTHETASE"/>
    <property type="match status" value="1"/>
</dbReference>
<evidence type="ECO:0000256" key="7">
    <source>
        <dbReference type="ARBA" id="ARBA00047639"/>
    </source>
</evidence>
<feature type="binding site" evidence="9">
    <location>
        <position position="130"/>
    </location>
    <ligand>
        <name>L-histidine</name>
        <dbReference type="ChEBI" id="CHEBI:57595"/>
    </ligand>
</feature>
<evidence type="ECO:0000256" key="3">
    <source>
        <dbReference type="ARBA" id="ARBA00022598"/>
    </source>
</evidence>
<dbReference type="Proteomes" id="UP000230859">
    <property type="component" value="Unassembled WGS sequence"/>
</dbReference>
<keyword evidence="3 8" id="KW-0436">Ligase</keyword>
<evidence type="ECO:0000313" key="11">
    <source>
        <dbReference type="EMBL" id="PIQ85705.1"/>
    </source>
</evidence>